<keyword evidence="5" id="KW-1185">Reference proteome</keyword>
<dbReference type="SUPFAM" id="SSF144232">
    <property type="entry name" value="HIT/MYND zinc finger-like"/>
    <property type="match status" value="1"/>
</dbReference>
<dbReference type="EMBL" id="JBBJBU010000014">
    <property type="protein sequence ID" value="KAK7203009.1"/>
    <property type="molecule type" value="Genomic_DNA"/>
</dbReference>
<accession>A0ABR1EZI8</accession>
<evidence type="ECO:0000313" key="5">
    <source>
        <dbReference type="Proteomes" id="UP001498771"/>
    </source>
</evidence>
<comment type="caution">
    <text evidence="4">The sequence shown here is derived from an EMBL/GenBank/DDBJ whole genome shotgun (WGS) entry which is preliminary data.</text>
</comment>
<feature type="compositionally biased region" description="Acidic residues" evidence="2">
    <location>
        <begin position="138"/>
        <end position="147"/>
    </location>
</feature>
<dbReference type="InterPro" id="IPR007529">
    <property type="entry name" value="Znf_HIT"/>
</dbReference>
<protein>
    <recommendedName>
        <fullName evidence="3">HIT-type domain-containing protein</fullName>
    </recommendedName>
</protein>
<dbReference type="PROSITE" id="PS51083">
    <property type="entry name" value="ZF_HIT"/>
    <property type="match status" value="1"/>
</dbReference>
<organism evidence="4 5">
    <name type="scientific">Myxozyma melibiosi</name>
    <dbReference type="NCBI Taxonomy" id="54550"/>
    <lineage>
        <taxon>Eukaryota</taxon>
        <taxon>Fungi</taxon>
        <taxon>Dikarya</taxon>
        <taxon>Ascomycota</taxon>
        <taxon>Saccharomycotina</taxon>
        <taxon>Lipomycetes</taxon>
        <taxon>Lipomycetales</taxon>
        <taxon>Lipomycetaceae</taxon>
        <taxon>Myxozyma</taxon>
    </lineage>
</organism>
<dbReference type="CDD" id="cd23024">
    <property type="entry name" value="zf-HIT_ZNHIT2-3"/>
    <property type="match status" value="1"/>
</dbReference>
<evidence type="ECO:0000256" key="2">
    <source>
        <dbReference type="SAM" id="MobiDB-lite"/>
    </source>
</evidence>
<keyword evidence="1" id="KW-0862">Zinc</keyword>
<proteinExistence type="predicted"/>
<reference evidence="4 5" key="1">
    <citation type="submission" date="2024-03" db="EMBL/GenBank/DDBJ databases">
        <title>Genome-scale model development and genomic sequencing of the oleaginous clade Lipomyces.</title>
        <authorList>
            <consortium name="Lawrence Berkeley National Laboratory"/>
            <person name="Czajka J.J."/>
            <person name="Han Y."/>
            <person name="Kim J."/>
            <person name="Mondo S.J."/>
            <person name="Hofstad B.A."/>
            <person name="Robles A."/>
            <person name="Haridas S."/>
            <person name="Riley R."/>
            <person name="LaButti K."/>
            <person name="Pangilinan J."/>
            <person name="Andreopoulos W."/>
            <person name="Lipzen A."/>
            <person name="Yan J."/>
            <person name="Wang M."/>
            <person name="Ng V."/>
            <person name="Grigoriev I.V."/>
            <person name="Spatafora J.W."/>
            <person name="Magnuson J.K."/>
            <person name="Baker S.E."/>
            <person name="Pomraning K.R."/>
        </authorList>
    </citation>
    <scope>NUCLEOTIDE SEQUENCE [LARGE SCALE GENOMIC DNA]</scope>
    <source>
        <strain evidence="4 5">Phaff 52-87</strain>
    </source>
</reference>
<keyword evidence="1" id="KW-0863">Zinc-finger</keyword>
<dbReference type="Proteomes" id="UP001498771">
    <property type="component" value="Unassembled WGS sequence"/>
</dbReference>
<feature type="compositionally biased region" description="Acidic residues" evidence="2">
    <location>
        <begin position="162"/>
        <end position="175"/>
    </location>
</feature>
<evidence type="ECO:0000256" key="1">
    <source>
        <dbReference type="PROSITE-ProRule" id="PRU00453"/>
    </source>
</evidence>
<sequence>MSSPLTTLNRDIQDSLTSTFEPRICFFCTTSASKEGHQLGKYQCPRCSRFYCSLKCYRSKAHAACTASFKRDSTTASAAGVGSASGEGRRQVLVNDGVATSDEEKIRLRELVNEYALEAEEHPLGDLERLVNRPAEYVEDSEADSDDEHSTAPKNFNHSNNDDDDDDDDDDGEDDEARRKDLEDRMRGVDIESADFDTLWSRLTITEQADFLRLAQQHERESNNRLLE</sequence>
<evidence type="ECO:0000313" key="4">
    <source>
        <dbReference type="EMBL" id="KAK7203009.1"/>
    </source>
</evidence>
<dbReference type="RefSeq" id="XP_064766042.1">
    <property type="nucleotide sequence ID" value="XM_064913619.1"/>
</dbReference>
<keyword evidence="1" id="KW-0479">Metal-binding</keyword>
<name>A0ABR1EZI8_9ASCO</name>
<dbReference type="PANTHER" id="PTHR15555:SF0">
    <property type="entry name" value="ZINC FINGER HIT DOMAIN-CONTAINING PROTEIN 2"/>
    <property type="match status" value="1"/>
</dbReference>
<gene>
    <name evidence="4" type="ORF">BZA70DRAFT_284547</name>
</gene>
<dbReference type="Pfam" id="PF04438">
    <property type="entry name" value="zf-HIT"/>
    <property type="match status" value="1"/>
</dbReference>
<feature type="domain" description="HIT-type" evidence="3">
    <location>
        <begin position="25"/>
        <end position="65"/>
    </location>
</feature>
<feature type="compositionally biased region" description="Basic and acidic residues" evidence="2">
    <location>
        <begin position="176"/>
        <end position="188"/>
    </location>
</feature>
<feature type="region of interest" description="Disordered" evidence="2">
    <location>
        <begin position="138"/>
        <end position="188"/>
    </location>
</feature>
<evidence type="ECO:0000259" key="3">
    <source>
        <dbReference type="PROSITE" id="PS51083"/>
    </source>
</evidence>
<dbReference type="Gene3D" id="3.30.60.190">
    <property type="match status" value="1"/>
</dbReference>
<dbReference type="InterPro" id="IPR039646">
    <property type="entry name" value="ZNHIT2"/>
</dbReference>
<dbReference type="PANTHER" id="PTHR15555">
    <property type="entry name" value="ZINC FINGER HIT DOMAIN CONTAINING PROTEIN 2 PROTEIN FON -RELATED"/>
    <property type="match status" value="1"/>
</dbReference>
<dbReference type="GeneID" id="90039131"/>